<keyword evidence="1" id="KW-0732">Signal</keyword>
<feature type="signal peptide" evidence="1">
    <location>
        <begin position="1"/>
        <end position="27"/>
    </location>
</feature>
<keyword evidence="3" id="KW-1185">Reference proteome</keyword>
<evidence type="ECO:0000256" key="1">
    <source>
        <dbReference type="SAM" id="SignalP"/>
    </source>
</evidence>
<name>A0ABW2CP43_9ACTN</name>
<dbReference type="EMBL" id="JBHSXS010000014">
    <property type="protein sequence ID" value="MFC6882690.1"/>
    <property type="molecule type" value="Genomic_DNA"/>
</dbReference>
<evidence type="ECO:0008006" key="4">
    <source>
        <dbReference type="Google" id="ProtNLM"/>
    </source>
</evidence>
<accession>A0ABW2CP43</accession>
<dbReference type="Proteomes" id="UP001596380">
    <property type="component" value="Unassembled WGS sequence"/>
</dbReference>
<comment type="caution">
    <text evidence="2">The sequence shown here is derived from an EMBL/GenBank/DDBJ whole genome shotgun (WGS) entry which is preliminary data.</text>
</comment>
<evidence type="ECO:0000313" key="2">
    <source>
        <dbReference type="EMBL" id="MFC6882690.1"/>
    </source>
</evidence>
<gene>
    <name evidence="2" type="ORF">ACFQKB_23240</name>
</gene>
<organism evidence="2 3">
    <name type="scientific">Actinomadura yumaensis</name>
    <dbReference type="NCBI Taxonomy" id="111807"/>
    <lineage>
        <taxon>Bacteria</taxon>
        <taxon>Bacillati</taxon>
        <taxon>Actinomycetota</taxon>
        <taxon>Actinomycetes</taxon>
        <taxon>Streptosporangiales</taxon>
        <taxon>Thermomonosporaceae</taxon>
        <taxon>Actinomadura</taxon>
    </lineage>
</organism>
<proteinExistence type="predicted"/>
<reference evidence="3" key="1">
    <citation type="journal article" date="2019" name="Int. J. Syst. Evol. Microbiol.">
        <title>The Global Catalogue of Microorganisms (GCM) 10K type strain sequencing project: providing services to taxonomists for standard genome sequencing and annotation.</title>
        <authorList>
            <consortium name="The Broad Institute Genomics Platform"/>
            <consortium name="The Broad Institute Genome Sequencing Center for Infectious Disease"/>
            <person name="Wu L."/>
            <person name="Ma J."/>
        </authorList>
    </citation>
    <scope>NUCLEOTIDE SEQUENCE [LARGE SCALE GENOMIC DNA]</scope>
    <source>
        <strain evidence="3">JCM 3369</strain>
    </source>
</reference>
<dbReference type="RefSeq" id="WP_378043729.1">
    <property type="nucleotide sequence ID" value="NZ_JBHSXE010000001.1"/>
</dbReference>
<protein>
    <recommendedName>
        <fullName evidence="4">Secreted protein</fullName>
    </recommendedName>
</protein>
<feature type="chain" id="PRO_5047540653" description="Secreted protein" evidence="1">
    <location>
        <begin position="28"/>
        <end position="199"/>
    </location>
</feature>
<sequence length="199" mass="19547">MRRRTRALAVTAAVAAAVGLGAAPALAAPGITPVGNVTLTAPSFIVKNLTTGAVASCGTSVMTGNVPGFQPPNLKINTSSYGLCNGPAGINVQLTAGGLPWNYTVASFNGAVATGSLTGIKLYTHGSDGCDTTIAGPGGAGGTVVGALTNASGVLALSGGNLRIASAGFDCDPELYQTGDVMEVIASYGSSPKLKYSNI</sequence>
<evidence type="ECO:0000313" key="3">
    <source>
        <dbReference type="Proteomes" id="UP001596380"/>
    </source>
</evidence>